<dbReference type="Proteomes" id="UP000295110">
    <property type="component" value="Unassembled WGS sequence"/>
</dbReference>
<comment type="caution">
    <text evidence="2">The sequence shown here is derived from an EMBL/GenBank/DDBJ whole genome shotgun (WGS) entry which is preliminary data.</text>
</comment>
<dbReference type="EMBL" id="SMBU01000100">
    <property type="protein sequence ID" value="TCU80242.1"/>
    <property type="molecule type" value="Genomic_DNA"/>
</dbReference>
<organism evidence="2 3">
    <name type="scientific">Roseateles saccharophilus</name>
    <name type="common">Pseudomonas saccharophila</name>
    <dbReference type="NCBI Taxonomy" id="304"/>
    <lineage>
        <taxon>Bacteria</taxon>
        <taxon>Pseudomonadati</taxon>
        <taxon>Pseudomonadota</taxon>
        <taxon>Betaproteobacteria</taxon>
        <taxon>Burkholderiales</taxon>
        <taxon>Sphaerotilaceae</taxon>
        <taxon>Roseateles</taxon>
    </lineage>
</organism>
<dbReference type="AlphaFoldDB" id="A0A4R3U3X8"/>
<feature type="region of interest" description="Disordered" evidence="1">
    <location>
        <begin position="127"/>
        <end position="183"/>
    </location>
</feature>
<accession>A0A4R3U3X8</accession>
<proteinExistence type="predicted"/>
<reference evidence="2 3" key="1">
    <citation type="submission" date="2019-03" db="EMBL/GenBank/DDBJ databases">
        <title>Genomic Encyclopedia of Type Strains, Phase IV (KMG-IV): sequencing the most valuable type-strain genomes for metagenomic binning, comparative biology and taxonomic classification.</title>
        <authorList>
            <person name="Goeker M."/>
        </authorList>
    </citation>
    <scope>NUCLEOTIDE SEQUENCE [LARGE SCALE GENOMIC DNA]</scope>
    <source>
        <strain evidence="2 3">DSM 654</strain>
    </source>
</reference>
<keyword evidence="3" id="KW-1185">Reference proteome</keyword>
<feature type="non-terminal residue" evidence="2">
    <location>
        <position position="1"/>
    </location>
</feature>
<dbReference type="PANTHER" id="PTHR35004:SF6">
    <property type="entry name" value="TRANSPOSASE"/>
    <property type="match status" value="1"/>
</dbReference>
<evidence type="ECO:0000256" key="1">
    <source>
        <dbReference type="SAM" id="MobiDB-lite"/>
    </source>
</evidence>
<name>A0A4R3U3X8_ROSSA</name>
<protein>
    <recommendedName>
        <fullName evidence="4">Mu transposase-like protein</fullName>
    </recommendedName>
</protein>
<evidence type="ECO:0008006" key="4">
    <source>
        <dbReference type="Google" id="ProtNLM"/>
    </source>
</evidence>
<gene>
    <name evidence="2" type="ORF">EV671_11002</name>
</gene>
<evidence type="ECO:0000313" key="3">
    <source>
        <dbReference type="Proteomes" id="UP000295110"/>
    </source>
</evidence>
<dbReference type="PANTHER" id="PTHR35004">
    <property type="entry name" value="TRANSPOSASE RV3428C-RELATED"/>
    <property type="match status" value="1"/>
</dbReference>
<evidence type="ECO:0000313" key="2">
    <source>
        <dbReference type="EMBL" id="TCU80242.1"/>
    </source>
</evidence>
<sequence length="183" mass="20761">KGKLERYHKTFRGAFLAELDERHITSLEDLNARLWAWVEQVYHRSEHAGLAGLTPLARYQRDLVHVRQLGPRAAQLDALFHHRIQRFVRKDGTVSYQGQRFEVPYELSGKTVHLVVEPHAQRVVGVEDDEGRSLGEATPLDPIGNAHRTRRKAGAPDAQPAPRSGPNLVEIALRRHHGDNTQE</sequence>